<feature type="non-terminal residue" evidence="1">
    <location>
        <position position="92"/>
    </location>
</feature>
<keyword evidence="2" id="KW-1185">Reference proteome</keyword>
<evidence type="ECO:0000313" key="1">
    <source>
        <dbReference type="EMBL" id="KAE9392909.1"/>
    </source>
</evidence>
<gene>
    <name evidence="1" type="ORF">BT96DRAFT_749862</name>
</gene>
<organism evidence="1 2">
    <name type="scientific">Gymnopus androsaceus JB14</name>
    <dbReference type="NCBI Taxonomy" id="1447944"/>
    <lineage>
        <taxon>Eukaryota</taxon>
        <taxon>Fungi</taxon>
        <taxon>Dikarya</taxon>
        <taxon>Basidiomycota</taxon>
        <taxon>Agaricomycotina</taxon>
        <taxon>Agaricomycetes</taxon>
        <taxon>Agaricomycetidae</taxon>
        <taxon>Agaricales</taxon>
        <taxon>Marasmiineae</taxon>
        <taxon>Omphalotaceae</taxon>
        <taxon>Gymnopus</taxon>
    </lineage>
</organism>
<name>A0A6A4H3Y8_9AGAR</name>
<dbReference type="Proteomes" id="UP000799118">
    <property type="component" value="Unassembled WGS sequence"/>
</dbReference>
<reference evidence="1" key="1">
    <citation type="journal article" date="2019" name="Environ. Microbiol.">
        <title>Fungal ecological strategies reflected in gene transcription - a case study of two litter decomposers.</title>
        <authorList>
            <person name="Barbi F."/>
            <person name="Kohler A."/>
            <person name="Barry K."/>
            <person name="Baskaran P."/>
            <person name="Daum C."/>
            <person name="Fauchery L."/>
            <person name="Ihrmark K."/>
            <person name="Kuo A."/>
            <person name="LaButti K."/>
            <person name="Lipzen A."/>
            <person name="Morin E."/>
            <person name="Grigoriev I.V."/>
            <person name="Henrissat B."/>
            <person name="Lindahl B."/>
            <person name="Martin F."/>
        </authorList>
    </citation>
    <scope>NUCLEOTIDE SEQUENCE</scope>
    <source>
        <strain evidence="1">JB14</strain>
    </source>
</reference>
<feature type="non-terminal residue" evidence="1">
    <location>
        <position position="1"/>
    </location>
</feature>
<dbReference type="AlphaFoldDB" id="A0A6A4H3Y8"/>
<proteinExistence type="predicted"/>
<dbReference type="EMBL" id="ML769585">
    <property type="protein sequence ID" value="KAE9392909.1"/>
    <property type="molecule type" value="Genomic_DNA"/>
</dbReference>
<dbReference type="OrthoDB" id="2677917at2759"/>
<accession>A0A6A4H3Y8</accession>
<protein>
    <submittedName>
        <fullName evidence="1">Uncharacterized protein</fullName>
    </submittedName>
</protein>
<evidence type="ECO:0000313" key="2">
    <source>
        <dbReference type="Proteomes" id="UP000799118"/>
    </source>
</evidence>
<sequence length="92" mass="10415">AFYKRDVTIEYWNKKKHHVFTCVARGCKHTVTRNLTTDDRNSTKSLHRHAVKCFGKETVNAASKTKNLSEATGLVKKHVNSKPGTLTAVFQK</sequence>